<feature type="active site" description="Proton donor" evidence="18">
    <location>
        <position position="457"/>
    </location>
</feature>
<name>A0A9N9QSY0_9NEOP</name>
<evidence type="ECO:0000256" key="5">
    <source>
        <dbReference type="ARBA" id="ARBA00022692"/>
    </source>
</evidence>
<comment type="subcellular location">
    <subcellularLocation>
        <location evidence="2">Endoplasmic reticulum membrane</location>
        <topology evidence="2">Single-pass type II membrane protein</topology>
    </subcellularLocation>
</comment>
<evidence type="ECO:0000256" key="1">
    <source>
        <dbReference type="ARBA" id="ARBA00001913"/>
    </source>
</evidence>
<keyword evidence="24" id="KW-1185">Reference proteome</keyword>
<keyword evidence="6 19" id="KW-0479">Metal-binding</keyword>
<evidence type="ECO:0000256" key="11">
    <source>
        <dbReference type="ARBA" id="ARBA00022989"/>
    </source>
</evidence>
<sequence length="581" mass="66462">MIETGAESQISYHHHDRYSGTKKWNPKMDTSIFIAEQQQTVSHKNIIRRWNRLSRLQRSLVYAFLLITITVLILLYSSKLSTDINKDEIKKVVKEPVKNVSLVNESAAVAVKPMKTVIENEFNERPAFTGPGNARQYAVVQSFKHAWRGYKEHAWGHDNLKPVSGMAFDWFSLGLTIVDGLDTAYIMGLTEEFEEGRQWIKDHLVFTKNKDVNFFEVTIRVLGALLTNYHFTQDEMFLEKAKDLGERLMAGFSSPSGIPYSDVNLGTRTAHAPEWSHYSTTAEVTTVQLEFRELSRASGNPAFEDAATVVSEKIHQLPKKHGLVPIFINPNTGHFLPHATITLGARGDSYYEYLLKQWLQTGKTVNYFLDDYMTAIEGVREFLAKRSSPNKYLFIGELSAGSESFNPKMDHLTCFLPGTLALGHANGLPDWHMTMAEELLYTCYLTYAAHPSFLAPEITHFNLASTTDDMYTKTADSHSLLRPEFVESLWYMYQLTGNTTFQEWGWQIYQSIEKHAKVPNGYTSLANVKSEKPLQRDMMETFFLSETLKYLYLLFSDDRYIIDLNKYVINSEAHALPIHKN</sequence>
<comment type="cofactor">
    <cofactor evidence="1 19">
        <name>Ca(2+)</name>
        <dbReference type="ChEBI" id="CHEBI:29108"/>
    </cofactor>
</comment>
<evidence type="ECO:0000256" key="17">
    <source>
        <dbReference type="ARBA" id="ARBA00053655"/>
    </source>
</evidence>
<dbReference type="Proteomes" id="UP001153714">
    <property type="component" value="Chromosome 1"/>
</dbReference>
<dbReference type="GO" id="GO:0004571">
    <property type="term" value="F:mannosyl-oligosaccharide 1,2-alpha-mannosidase activity"/>
    <property type="evidence" value="ECO:0007669"/>
    <property type="project" value="UniProtKB-EC"/>
</dbReference>
<dbReference type="InterPro" id="IPR001382">
    <property type="entry name" value="Glyco_hydro_47"/>
</dbReference>
<comment type="catalytic activity">
    <reaction evidence="16">
        <text>N(4)-(alpha-D-Man-(1-&gt;2)-alpha-D-Man-(1-&gt;2)-alpha-D-Man-(1-&gt;3)-[alpha-D-Man-(1-&gt;2)-alpha-D-Man-(1-&gt;3)-[alpha-D-Man-(1-&gt;2)-alpha-D-Man-(1-&gt;6)]-alpha-D-Man-(1-&gt;6)]-beta-D-Man-(1-&gt;4)-beta-D-GlcNAc-(1-&gt;4)-beta-D-GlcNAc)-L-asparaginyl-[protein] (N-glucan mannose isomer 9A1,2,3B1,2,3) + 4 H2O = N(4)-(alpha-D-Man-(1-&gt;3)-[alpha-D-Man-(1-&gt;3)-[alpha-D-Man-(1-&gt;6)]-alpha-D-Man-(1-&gt;6)]-beta-D-Man-(1-&gt;4)-beta-D-GlcNAc-(1-&gt;4)-beta-D-GlcNAc)-L-asparaginyl-[protein] (N-glucan mannose isomer 5A1,2) + 4 beta-D-mannose</text>
        <dbReference type="Rhea" id="RHEA:56008"/>
        <dbReference type="Rhea" id="RHEA-COMP:14356"/>
        <dbReference type="Rhea" id="RHEA-COMP:14367"/>
        <dbReference type="ChEBI" id="CHEBI:15377"/>
        <dbReference type="ChEBI" id="CHEBI:28563"/>
        <dbReference type="ChEBI" id="CHEBI:59087"/>
        <dbReference type="ChEBI" id="CHEBI:139493"/>
        <dbReference type="EC" id="3.2.1.113"/>
    </reaction>
</comment>
<dbReference type="PRINTS" id="PR00747">
    <property type="entry name" value="GLYHDRLASE47"/>
</dbReference>
<dbReference type="Gene3D" id="1.50.10.10">
    <property type="match status" value="1"/>
</dbReference>
<keyword evidence="12 22" id="KW-0472">Membrane</keyword>
<dbReference type="GO" id="GO:0005789">
    <property type="term" value="C:endoplasmic reticulum membrane"/>
    <property type="evidence" value="ECO:0007669"/>
    <property type="project" value="UniProtKB-SubCell"/>
</dbReference>
<dbReference type="GO" id="GO:0010498">
    <property type="term" value="P:proteasomal protein catabolic process"/>
    <property type="evidence" value="ECO:0007669"/>
    <property type="project" value="UniProtKB-ARBA"/>
</dbReference>
<feature type="disulfide bond" evidence="20">
    <location>
        <begin position="414"/>
        <end position="443"/>
    </location>
</feature>
<dbReference type="InterPro" id="IPR036026">
    <property type="entry name" value="Seven-hairpin_glycosidases"/>
</dbReference>
<dbReference type="EMBL" id="OU893332">
    <property type="protein sequence ID" value="CAG9782124.1"/>
    <property type="molecule type" value="Genomic_DNA"/>
</dbReference>
<evidence type="ECO:0000256" key="20">
    <source>
        <dbReference type="PIRSR" id="PIRSR601382-3"/>
    </source>
</evidence>
<evidence type="ECO:0000256" key="3">
    <source>
        <dbReference type="ARBA" id="ARBA00004922"/>
    </source>
</evidence>
<feature type="active site" evidence="18">
    <location>
        <position position="348"/>
    </location>
</feature>
<evidence type="ECO:0000256" key="6">
    <source>
        <dbReference type="ARBA" id="ARBA00022723"/>
    </source>
</evidence>
<comment type="pathway">
    <text evidence="3">Protein modification; protein glycosylation.</text>
</comment>
<feature type="active site" evidence="18">
    <location>
        <position position="484"/>
    </location>
</feature>
<evidence type="ECO:0000256" key="22">
    <source>
        <dbReference type="SAM" id="Phobius"/>
    </source>
</evidence>
<reference evidence="23" key="1">
    <citation type="submission" date="2021-12" db="EMBL/GenBank/DDBJ databases">
        <authorList>
            <person name="King R."/>
        </authorList>
    </citation>
    <scope>NUCLEOTIDE SEQUENCE</scope>
</reference>
<dbReference type="AlphaFoldDB" id="A0A9N9QSY0"/>
<evidence type="ECO:0000313" key="23">
    <source>
        <dbReference type="EMBL" id="CAG9782124.1"/>
    </source>
</evidence>
<dbReference type="EC" id="3.2.1.-" evidence="21"/>
<evidence type="ECO:0000256" key="7">
    <source>
        <dbReference type="ARBA" id="ARBA00022801"/>
    </source>
</evidence>
<evidence type="ECO:0000256" key="18">
    <source>
        <dbReference type="PIRSR" id="PIRSR601382-1"/>
    </source>
</evidence>
<evidence type="ECO:0000256" key="16">
    <source>
        <dbReference type="ARBA" id="ARBA00048605"/>
    </source>
</evidence>
<evidence type="ECO:0000256" key="14">
    <source>
        <dbReference type="ARBA" id="ARBA00023295"/>
    </source>
</evidence>
<evidence type="ECO:0000256" key="12">
    <source>
        <dbReference type="ARBA" id="ARBA00023136"/>
    </source>
</evidence>
<keyword evidence="5 22" id="KW-0812">Transmembrane</keyword>
<dbReference type="OrthoDB" id="8118055at2759"/>
<evidence type="ECO:0000256" key="4">
    <source>
        <dbReference type="ARBA" id="ARBA00007658"/>
    </source>
</evidence>
<dbReference type="SUPFAM" id="SSF48225">
    <property type="entry name" value="Seven-hairpin glycosidases"/>
    <property type="match status" value="1"/>
</dbReference>
<feature type="binding site" evidence="19">
    <location>
        <position position="571"/>
    </location>
    <ligand>
        <name>Ca(2+)</name>
        <dbReference type="ChEBI" id="CHEBI:29108"/>
    </ligand>
</feature>
<dbReference type="PANTHER" id="PTHR11742:SF55">
    <property type="entry name" value="ENDOPLASMIC RETICULUM MANNOSYL-OLIGOSACCHARIDE 1,2-ALPHA-MANNOSIDASE"/>
    <property type="match status" value="1"/>
</dbReference>
<dbReference type="Pfam" id="PF01532">
    <property type="entry name" value="Glyco_hydro_47"/>
    <property type="match status" value="1"/>
</dbReference>
<feature type="active site" description="Proton donor" evidence="18">
    <location>
        <position position="216"/>
    </location>
</feature>
<evidence type="ECO:0000256" key="10">
    <source>
        <dbReference type="ARBA" id="ARBA00022968"/>
    </source>
</evidence>
<evidence type="ECO:0000256" key="13">
    <source>
        <dbReference type="ARBA" id="ARBA00023157"/>
    </source>
</evidence>
<proteinExistence type="inferred from homology"/>
<comment type="similarity">
    <text evidence="4 21">Belongs to the glycosyl hydrolase 47 family.</text>
</comment>
<accession>A0A9N9QSY0</accession>
<gene>
    <name evidence="23" type="ORF">DIATSA_LOCUS411</name>
</gene>
<keyword evidence="7 21" id="KW-0378">Hydrolase</keyword>
<dbReference type="GO" id="GO:0034976">
    <property type="term" value="P:response to endoplasmic reticulum stress"/>
    <property type="evidence" value="ECO:0007669"/>
    <property type="project" value="UniProtKB-ARBA"/>
</dbReference>
<evidence type="ECO:0000256" key="21">
    <source>
        <dbReference type="RuleBase" id="RU361193"/>
    </source>
</evidence>
<keyword evidence="10" id="KW-0735">Signal-anchor</keyword>
<dbReference type="InterPro" id="IPR012341">
    <property type="entry name" value="6hp_glycosidase-like_sf"/>
</dbReference>
<evidence type="ECO:0000313" key="24">
    <source>
        <dbReference type="Proteomes" id="UP001153714"/>
    </source>
</evidence>
<comment type="catalytic activity">
    <reaction evidence="15">
        <text>N(4)-(alpha-D-Man-(1-&gt;2)-alpha-D-Man-(1-&gt;2)-alpha-D-Man-(1-&gt;3)-[alpha-D-Man-(1-&gt;3)-[alpha-D-Man-(1-&gt;2)-alpha-D-Man-(1-&gt;6)]-alpha-D-Man-(1-&gt;6)]-beta-D-Man-(1-&gt;4)-beta-D-GlcNAc-(1-&gt;4)-beta-D-GlcNAc)-L-asparaginyl-[protein] (N-glucan mannose isomer 8A1,2,3B1,3) + 3 H2O = N(4)-(alpha-D-Man-(1-&gt;3)-[alpha-D-Man-(1-&gt;3)-[alpha-D-Man-(1-&gt;6)]-alpha-D-Man-(1-&gt;6)]-beta-D-Man-(1-&gt;4)-beta-D-GlcNAc-(1-&gt;4)-beta-D-GlcNAc)-L-asparaginyl-[protein] (N-glucan mannose isomer 5A1,2) + 3 beta-D-mannose</text>
        <dbReference type="Rhea" id="RHEA:56028"/>
        <dbReference type="Rhea" id="RHEA-COMP:14358"/>
        <dbReference type="Rhea" id="RHEA-COMP:14367"/>
        <dbReference type="ChEBI" id="CHEBI:15377"/>
        <dbReference type="ChEBI" id="CHEBI:28563"/>
        <dbReference type="ChEBI" id="CHEBI:59087"/>
        <dbReference type="ChEBI" id="CHEBI:60628"/>
        <dbReference type="EC" id="3.2.1.113"/>
    </reaction>
</comment>
<evidence type="ECO:0000256" key="9">
    <source>
        <dbReference type="ARBA" id="ARBA00022837"/>
    </source>
</evidence>
<keyword evidence="11 22" id="KW-1133">Transmembrane helix</keyword>
<comment type="function">
    <text evidence="17">Involved in glycoprotein quality control targeting of misfolded glycoproteins for degradation. It primarily trims a single alpha-1,2-linked mannose residue from Man(9)GlcNAc(2) to produce Man(8)GlcNAc(2), but at high enzyme concentrations, as found in the ER quality control compartment (ERQC), it further trims the carbohydrates to Man(5-6)GlcNAc(2).</text>
</comment>
<reference evidence="23" key="2">
    <citation type="submission" date="2022-10" db="EMBL/GenBank/DDBJ databases">
        <authorList>
            <consortium name="ENA_rothamsted_submissions"/>
            <consortium name="culmorum"/>
            <person name="King R."/>
        </authorList>
    </citation>
    <scope>NUCLEOTIDE SEQUENCE</scope>
</reference>
<protein>
    <recommendedName>
        <fullName evidence="21">alpha-1,2-Mannosidase</fullName>
        <ecNumber evidence="21">3.2.1.-</ecNumber>
    </recommendedName>
</protein>
<feature type="transmembrane region" description="Helical" evidence="22">
    <location>
        <begin position="59"/>
        <end position="77"/>
    </location>
</feature>
<dbReference type="GO" id="GO:0005509">
    <property type="term" value="F:calcium ion binding"/>
    <property type="evidence" value="ECO:0007669"/>
    <property type="project" value="InterPro"/>
</dbReference>
<organism evidence="23 24">
    <name type="scientific">Diatraea saccharalis</name>
    <name type="common">sugarcane borer</name>
    <dbReference type="NCBI Taxonomy" id="40085"/>
    <lineage>
        <taxon>Eukaryota</taxon>
        <taxon>Metazoa</taxon>
        <taxon>Ecdysozoa</taxon>
        <taxon>Arthropoda</taxon>
        <taxon>Hexapoda</taxon>
        <taxon>Insecta</taxon>
        <taxon>Pterygota</taxon>
        <taxon>Neoptera</taxon>
        <taxon>Endopterygota</taxon>
        <taxon>Lepidoptera</taxon>
        <taxon>Glossata</taxon>
        <taxon>Ditrysia</taxon>
        <taxon>Pyraloidea</taxon>
        <taxon>Crambidae</taxon>
        <taxon>Crambinae</taxon>
        <taxon>Diatraea</taxon>
    </lineage>
</organism>
<keyword evidence="8" id="KW-0256">Endoplasmic reticulum</keyword>
<dbReference type="GO" id="GO:0005975">
    <property type="term" value="P:carbohydrate metabolic process"/>
    <property type="evidence" value="ECO:0007669"/>
    <property type="project" value="InterPro"/>
</dbReference>
<evidence type="ECO:0000256" key="19">
    <source>
        <dbReference type="PIRSR" id="PIRSR601382-2"/>
    </source>
</evidence>
<dbReference type="FunFam" id="1.50.10.10:FF:000010">
    <property type="entry name" value="alpha-1,2-Mannosidase"/>
    <property type="match status" value="1"/>
</dbReference>
<dbReference type="InterPro" id="IPR050749">
    <property type="entry name" value="Glycosyl_Hydrolase_47"/>
</dbReference>
<evidence type="ECO:0000256" key="8">
    <source>
        <dbReference type="ARBA" id="ARBA00022824"/>
    </source>
</evidence>
<keyword evidence="13 20" id="KW-1015">Disulfide bond</keyword>
<evidence type="ECO:0000256" key="15">
    <source>
        <dbReference type="ARBA" id="ARBA00047669"/>
    </source>
</evidence>
<dbReference type="PANTHER" id="PTHR11742">
    <property type="entry name" value="MANNOSYL-OLIGOSACCHARIDE ALPHA-1,2-MANNOSIDASE-RELATED"/>
    <property type="match status" value="1"/>
</dbReference>
<evidence type="ECO:0000256" key="2">
    <source>
        <dbReference type="ARBA" id="ARBA00004648"/>
    </source>
</evidence>
<keyword evidence="9 19" id="KW-0106">Calcium</keyword>
<keyword evidence="14 21" id="KW-0326">Glycosidase</keyword>